<sequence>MWNDLLRREHCWTLARYLQAYPTHANGDSMNLFAIRFPRFLMMVSMEILCSI</sequence>
<evidence type="ECO:0000313" key="2">
    <source>
        <dbReference type="Proteomes" id="UP000193560"/>
    </source>
</evidence>
<protein>
    <submittedName>
        <fullName evidence="1">Uncharacterized protein</fullName>
    </submittedName>
</protein>
<dbReference type="EMBL" id="MCGE01000053">
    <property type="protein sequence ID" value="ORZ04102.1"/>
    <property type="molecule type" value="Genomic_DNA"/>
</dbReference>
<accession>A0A1X2HWV7</accession>
<feature type="non-terminal residue" evidence="1">
    <location>
        <position position="52"/>
    </location>
</feature>
<comment type="caution">
    <text evidence="1">The sequence shown here is derived from an EMBL/GenBank/DDBJ whole genome shotgun (WGS) entry which is preliminary data.</text>
</comment>
<organism evidence="1 2">
    <name type="scientific">Absidia repens</name>
    <dbReference type="NCBI Taxonomy" id="90262"/>
    <lineage>
        <taxon>Eukaryota</taxon>
        <taxon>Fungi</taxon>
        <taxon>Fungi incertae sedis</taxon>
        <taxon>Mucoromycota</taxon>
        <taxon>Mucoromycotina</taxon>
        <taxon>Mucoromycetes</taxon>
        <taxon>Mucorales</taxon>
        <taxon>Cunninghamellaceae</taxon>
        <taxon>Absidia</taxon>
    </lineage>
</organism>
<keyword evidence="2" id="KW-1185">Reference proteome</keyword>
<dbReference type="AlphaFoldDB" id="A0A1X2HWV7"/>
<proteinExistence type="predicted"/>
<evidence type="ECO:0000313" key="1">
    <source>
        <dbReference type="EMBL" id="ORZ04102.1"/>
    </source>
</evidence>
<dbReference type="Proteomes" id="UP000193560">
    <property type="component" value="Unassembled WGS sequence"/>
</dbReference>
<reference evidence="1 2" key="1">
    <citation type="submission" date="2016-07" db="EMBL/GenBank/DDBJ databases">
        <title>Pervasive Adenine N6-methylation of Active Genes in Fungi.</title>
        <authorList>
            <consortium name="DOE Joint Genome Institute"/>
            <person name="Mondo S.J."/>
            <person name="Dannebaum R.O."/>
            <person name="Kuo R.C."/>
            <person name="Labutti K."/>
            <person name="Haridas S."/>
            <person name="Kuo A."/>
            <person name="Salamov A."/>
            <person name="Ahrendt S.R."/>
            <person name="Lipzen A."/>
            <person name="Sullivan W."/>
            <person name="Andreopoulos W.B."/>
            <person name="Clum A."/>
            <person name="Lindquist E."/>
            <person name="Daum C."/>
            <person name="Ramamoorthy G.K."/>
            <person name="Gryganskyi A."/>
            <person name="Culley D."/>
            <person name="Magnuson J.K."/>
            <person name="James T.Y."/>
            <person name="O'Malley M.A."/>
            <person name="Stajich J.E."/>
            <person name="Spatafora J.W."/>
            <person name="Visel A."/>
            <person name="Grigoriev I.V."/>
        </authorList>
    </citation>
    <scope>NUCLEOTIDE SEQUENCE [LARGE SCALE GENOMIC DNA]</scope>
    <source>
        <strain evidence="1 2">NRRL 1336</strain>
    </source>
</reference>
<gene>
    <name evidence="1" type="ORF">BCR42DRAFT_429434</name>
</gene>
<name>A0A1X2HWV7_9FUNG</name>